<name>A0ABS4D4H0_9CHLR</name>
<keyword evidence="2" id="KW-1185">Reference proteome</keyword>
<dbReference type="PANTHER" id="PTHR28106:SF1">
    <property type="entry name" value="MITOCHONDRIAL ATPASE COMPLEX SUBUNIT ATP10"/>
    <property type="match status" value="1"/>
</dbReference>
<proteinExistence type="predicted"/>
<accession>A0ABS4D4H0</accession>
<evidence type="ECO:0008006" key="3">
    <source>
        <dbReference type="Google" id="ProtNLM"/>
    </source>
</evidence>
<reference evidence="1 2" key="1">
    <citation type="submission" date="2021-03" db="EMBL/GenBank/DDBJ databases">
        <authorList>
            <person name="Grouzdev D.S."/>
        </authorList>
    </citation>
    <scope>NUCLEOTIDE SEQUENCE [LARGE SCALE GENOMIC DNA]</scope>
    <source>
        <strain evidence="1 2">M50-1</strain>
    </source>
</reference>
<evidence type="ECO:0000313" key="1">
    <source>
        <dbReference type="EMBL" id="MBP1464324.1"/>
    </source>
</evidence>
<organism evidence="1 2">
    <name type="scientific">Candidatus Chloroploca mongolica</name>
    <dbReference type="NCBI Taxonomy" id="2528176"/>
    <lineage>
        <taxon>Bacteria</taxon>
        <taxon>Bacillati</taxon>
        <taxon>Chloroflexota</taxon>
        <taxon>Chloroflexia</taxon>
        <taxon>Chloroflexales</taxon>
        <taxon>Chloroflexineae</taxon>
        <taxon>Oscillochloridaceae</taxon>
        <taxon>Candidatus Chloroploca</taxon>
    </lineage>
</organism>
<gene>
    <name evidence="1" type="ORF">EYB53_001255</name>
</gene>
<dbReference type="RefSeq" id="WP_135475889.1">
    <property type="nucleotide sequence ID" value="NZ_SIJK02000001.1"/>
</dbReference>
<dbReference type="PANTHER" id="PTHR28106">
    <property type="entry name" value="MITOCHONDRIAL ATPASE COMPLEX SUBUNIT ATP10"/>
    <property type="match status" value="1"/>
</dbReference>
<protein>
    <recommendedName>
        <fullName evidence="3">Transcriptional regulator</fullName>
    </recommendedName>
</protein>
<dbReference type="EMBL" id="SIJK02000001">
    <property type="protein sequence ID" value="MBP1464324.1"/>
    <property type="molecule type" value="Genomic_DNA"/>
</dbReference>
<dbReference type="Proteomes" id="UP001193081">
    <property type="component" value="Unassembled WGS sequence"/>
</dbReference>
<sequence length="153" mass="17079">MTLNNASFPIVEARNLNGRTLTLPAGFGGERNLALVAFQRWHQVQVDSWFPYLEQQMAAYPDLRVYELPIISNFYNLARPFIDGGMASTIANAAVRDRTLTVYTDVNRVRSALQIKSTASITLLLVNREGTIFWRESGGYSPARAALLERALG</sequence>
<dbReference type="InterPro" id="IPR007849">
    <property type="entry name" value="ATP10"/>
</dbReference>
<comment type="caution">
    <text evidence="1">The sequence shown here is derived from an EMBL/GenBank/DDBJ whole genome shotgun (WGS) entry which is preliminary data.</text>
</comment>
<evidence type="ECO:0000313" key="2">
    <source>
        <dbReference type="Proteomes" id="UP001193081"/>
    </source>
</evidence>